<comment type="caution">
    <text evidence="2">The sequence shown here is derived from an EMBL/GenBank/DDBJ whole genome shotgun (WGS) entry which is preliminary data.</text>
</comment>
<keyword evidence="3" id="KW-1185">Reference proteome</keyword>
<feature type="compositionally biased region" description="Low complexity" evidence="1">
    <location>
        <begin position="178"/>
        <end position="192"/>
    </location>
</feature>
<organism evidence="2 3">
    <name type="scientific">Trichocladium antarcticum</name>
    <dbReference type="NCBI Taxonomy" id="1450529"/>
    <lineage>
        <taxon>Eukaryota</taxon>
        <taxon>Fungi</taxon>
        <taxon>Dikarya</taxon>
        <taxon>Ascomycota</taxon>
        <taxon>Pezizomycotina</taxon>
        <taxon>Sordariomycetes</taxon>
        <taxon>Sordariomycetidae</taxon>
        <taxon>Sordariales</taxon>
        <taxon>Chaetomiaceae</taxon>
        <taxon>Trichocladium</taxon>
    </lineage>
</organism>
<feature type="compositionally biased region" description="Polar residues" evidence="1">
    <location>
        <begin position="160"/>
        <end position="177"/>
    </location>
</feature>
<proteinExistence type="predicted"/>
<name>A0AAN6UH92_9PEZI</name>
<gene>
    <name evidence="2" type="ORF">BT67DRAFT_485148</name>
</gene>
<feature type="compositionally biased region" description="Polar residues" evidence="1">
    <location>
        <begin position="114"/>
        <end position="143"/>
    </location>
</feature>
<dbReference type="AlphaFoldDB" id="A0AAN6UH92"/>
<reference evidence="2" key="2">
    <citation type="submission" date="2023-05" db="EMBL/GenBank/DDBJ databases">
        <authorList>
            <consortium name="Lawrence Berkeley National Laboratory"/>
            <person name="Steindorff A."/>
            <person name="Hensen N."/>
            <person name="Bonometti L."/>
            <person name="Westerberg I."/>
            <person name="Brannstrom I.O."/>
            <person name="Guillou S."/>
            <person name="Cros-Aarteil S."/>
            <person name="Calhoun S."/>
            <person name="Haridas S."/>
            <person name="Kuo A."/>
            <person name="Mondo S."/>
            <person name="Pangilinan J."/>
            <person name="Riley R."/>
            <person name="Labutti K."/>
            <person name="Andreopoulos B."/>
            <person name="Lipzen A."/>
            <person name="Chen C."/>
            <person name="Yanf M."/>
            <person name="Daum C."/>
            <person name="Ng V."/>
            <person name="Clum A."/>
            <person name="Ohm R."/>
            <person name="Martin F."/>
            <person name="Silar P."/>
            <person name="Natvig D."/>
            <person name="Lalanne C."/>
            <person name="Gautier V."/>
            <person name="Ament-Velasquez S.L."/>
            <person name="Kruys A."/>
            <person name="Hutchinson M.I."/>
            <person name="Powell A.J."/>
            <person name="Barry K."/>
            <person name="Miller A.N."/>
            <person name="Grigoriev I.V."/>
            <person name="Debuchy R."/>
            <person name="Gladieux P."/>
            <person name="Thoren M.H."/>
            <person name="Johannesson H."/>
        </authorList>
    </citation>
    <scope>NUCLEOTIDE SEQUENCE</scope>
    <source>
        <strain evidence="2">CBS 123565</strain>
    </source>
</reference>
<protein>
    <submittedName>
        <fullName evidence="2">Uncharacterized protein</fullName>
    </submittedName>
</protein>
<dbReference type="EMBL" id="MU853422">
    <property type="protein sequence ID" value="KAK4131626.1"/>
    <property type="molecule type" value="Genomic_DNA"/>
</dbReference>
<reference evidence="2" key="1">
    <citation type="journal article" date="2023" name="Mol. Phylogenet. Evol.">
        <title>Genome-scale phylogeny and comparative genomics of the fungal order Sordariales.</title>
        <authorList>
            <person name="Hensen N."/>
            <person name="Bonometti L."/>
            <person name="Westerberg I."/>
            <person name="Brannstrom I.O."/>
            <person name="Guillou S."/>
            <person name="Cros-Aarteil S."/>
            <person name="Calhoun S."/>
            <person name="Haridas S."/>
            <person name="Kuo A."/>
            <person name="Mondo S."/>
            <person name="Pangilinan J."/>
            <person name="Riley R."/>
            <person name="LaButti K."/>
            <person name="Andreopoulos B."/>
            <person name="Lipzen A."/>
            <person name="Chen C."/>
            <person name="Yan M."/>
            <person name="Daum C."/>
            <person name="Ng V."/>
            <person name="Clum A."/>
            <person name="Steindorff A."/>
            <person name="Ohm R.A."/>
            <person name="Martin F."/>
            <person name="Silar P."/>
            <person name="Natvig D.O."/>
            <person name="Lalanne C."/>
            <person name="Gautier V."/>
            <person name="Ament-Velasquez S.L."/>
            <person name="Kruys A."/>
            <person name="Hutchinson M.I."/>
            <person name="Powell A.J."/>
            <person name="Barry K."/>
            <person name="Miller A.N."/>
            <person name="Grigoriev I.V."/>
            <person name="Debuchy R."/>
            <person name="Gladieux P."/>
            <person name="Hiltunen Thoren M."/>
            <person name="Johannesson H."/>
        </authorList>
    </citation>
    <scope>NUCLEOTIDE SEQUENCE</scope>
    <source>
        <strain evidence="2">CBS 123565</strain>
    </source>
</reference>
<evidence type="ECO:0000256" key="1">
    <source>
        <dbReference type="SAM" id="MobiDB-lite"/>
    </source>
</evidence>
<feature type="compositionally biased region" description="Polar residues" evidence="1">
    <location>
        <begin position="71"/>
        <end position="88"/>
    </location>
</feature>
<feature type="compositionally biased region" description="Basic and acidic residues" evidence="1">
    <location>
        <begin position="217"/>
        <end position="231"/>
    </location>
</feature>
<feature type="compositionally biased region" description="Polar residues" evidence="1">
    <location>
        <begin position="1"/>
        <end position="14"/>
    </location>
</feature>
<feature type="compositionally biased region" description="Low complexity" evidence="1">
    <location>
        <begin position="200"/>
        <end position="211"/>
    </location>
</feature>
<evidence type="ECO:0000313" key="2">
    <source>
        <dbReference type="EMBL" id="KAK4131626.1"/>
    </source>
</evidence>
<dbReference type="Proteomes" id="UP001304895">
    <property type="component" value="Unassembled WGS sequence"/>
</dbReference>
<evidence type="ECO:0000313" key="3">
    <source>
        <dbReference type="Proteomes" id="UP001304895"/>
    </source>
</evidence>
<feature type="region of interest" description="Disordered" evidence="1">
    <location>
        <begin position="1"/>
        <end position="302"/>
    </location>
</feature>
<accession>A0AAN6UH92</accession>
<sequence>MAPTVNDNSITSESAPLMAPVDGESDQGLFMVPLKRPSGPSPRLPPSRYRNVKARSPPRSPILSPRQRSSLGMSPQPGQNANPYQSPAMSGCTVKPETPPMFGSPLMSPDSGMASGSSPDPQGSASRRSMATPRSLSHNNSPDMTGGETKAGASPVMSAETGSARPSPQPETSGNGQATITSASRTEAASRASADKTDPSTKPSSLSNSSPRAITHHKPETPRQQTHHEQAQRPPPIPPLSSARNLGNRPPPTANVGLALTIDPAHGHLLGPPTTTPNDKSAAAAAAAAASWTAPDSPAERLSQMRATADSAYDRARQMEVRRSEWKHVVYRFAVRGGTHWVIDADLTESSHARLAEVARRSSEGFAFNGDGELAGIYRVLAGAHARV</sequence>
<feature type="non-terminal residue" evidence="2">
    <location>
        <position position="388"/>
    </location>
</feature>
<feature type="compositionally biased region" description="Low complexity" evidence="1">
    <location>
        <begin position="55"/>
        <end position="70"/>
    </location>
</feature>